<dbReference type="EMBL" id="MCFF01000054">
    <property type="protein sequence ID" value="ORZ04800.1"/>
    <property type="molecule type" value="Genomic_DNA"/>
</dbReference>
<comment type="function">
    <text evidence="11">Probable lysosomal cobalamin transporter. Required to export cobalamin from lysosomes allowing its conversion to cofactors.</text>
</comment>
<evidence type="ECO:0000256" key="1">
    <source>
        <dbReference type="ARBA" id="ARBA00004155"/>
    </source>
</evidence>
<evidence type="ECO:0000256" key="13">
    <source>
        <dbReference type="SAM" id="Phobius"/>
    </source>
</evidence>
<feature type="transmembrane region" description="Helical" evidence="13">
    <location>
        <begin position="45"/>
        <end position="68"/>
    </location>
</feature>
<dbReference type="Pfam" id="PF04791">
    <property type="entry name" value="LMBR1"/>
    <property type="match status" value="1"/>
</dbReference>
<evidence type="ECO:0000256" key="5">
    <source>
        <dbReference type="ARBA" id="ARBA00022628"/>
    </source>
</evidence>
<feature type="region of interest" description="Disordered" evidence="12">
    <location>
        <begin position="552"/>
        <end position="632"/>
    </location>
</feature>
<keyword evidence="5" id="KW-0846">Cobalamin</keyword>
<feature type="transmembrane region" description="Helical" evidence="13">
    <location>
        <begin position="181"/>
        <end position="203"/>
    </location>
</feature>
<feature type="compositionally biased region" description="Low complexity" evidence="12">
    <location>
        <begin position="603"/>
        <end position="616"/>
    </location>
</feature>
<dbReference type="GeneID" id="33567539"/>
<feature type="transmembrane region" description="Helical" evidence="13">
    <location>
        <begin position="371"/>
        <end position="401"/>
    </location>
</feature>
<accession>A0A1Y2G9J6</accession>
<dbReference type="GO" id="GO:0031419">
    <property type="term" value="F:cobalamin binding"/>
    <property type="evidence" value="ECO:0007669"/>
    <property type="project" value="UniProtKB-KW"/>
</dbReference>
<reference evidence="14 15" key="1">
    <citation type="submission" date="2016-07" db="EMBL/GenBank/DDBJ databases">
        <title>Pervasive Adenine N6-methylation of Active Genes in Fungi.</title>
        <authorList>
            <consortium name="DOE Joint Genome Institute"/>
            <person name="Mondo S.J."/>
            <person name="Dannebaum R.O."/>
            <person name="Kuo R.C."/>
            <person name="Labutti K."/>
            <person name="Haridas S."/>
            <person name="Kuo A."/>
            <person name="Salamov A."/>
            <person name="Ahrendt S.R."/>
            <person name="Lipzen A."/>
            <person name="Sullivan W."/>
            <person name="Andreopoulos W.B."/>
            <person name="Clum A."/>
            <person name="Lindquist E."/>
            <person name="Daum C."/>
            <person name="Ramamoorthy G.K."/>
            <person name="Gryganskyi A."/>
            <person name="Culley D."/>
            <person name="Magnuson J.K."/>
            <person name="James T.Y."/>
            <person name="O'Malley M.A."/>
            <person name="Stajich J.E."/>
            <person name="Spatafora J.W."/>
            <person name="Visel A."/>
            <person name="Grigoriev I.V."/>
        </authorList>
    </citation>
    <scope>NUCLEOTIDE SEQUENCE [LARGE SCALE GENOMIC DNA]</scope>
    <source>
        <strain evidence="14 15">NRRL 3116</strain>
    </source>
</reference>
<dbReference type="InterPro" id="IPR006876">
    <property type="entry name" value="LMBR1-like_membr_prot"/>
</dbReference>
<feature type="transmembrane region" description="Helical" evidence="13">
    <location>
        <begin position="97"/>
        <end position="121"/>
    </location>
</feature>
<evidence type="ECO:0000256" key="7">
    <source>
        <dbReference type="ARBA" id="ARBA00022989"/>
    </source>
</evidence>
<evidence type="ECO:0000256" key="6">
    <source>
        <dbReference type="ARBA" id="ARBA00022692"/>
    </source>
</evidence>
<evidence type="ECO:0000256" key="3">
    <source>
        <dbReference type="ARBA" id="ARBA00017088"/>
    </source>
</evidence>
<protein>
    <recommendedName>
        <fullName evidence="3">Probable lysosomal cobalamin transporter</fullName>
    </recommendedName>
</protein>
<dbReference type="PANTHER" id="PTHR16130:SF2">
    <property type="entry name" value="LYSOSOMAL COBALAMIN TRANSPORT ESCORT PROTEIN LMBD1"/>
    <property type="match status" value="1"/>
</dbReference>
<dbReference type="OrthoDB" id="73273at2759"/>
<dbReference type="RefSeq" id="XP_021876737.1">
    <property type="nucleotide sequence ID" value="XM_022025696.1"/>
</dbReference>
<dbReference type="InterPro" id="IPR050854">
    <property type="entry name" value="LMBD1_LysCbl_Transport"/>
</dbReference>
<keyword evidence="9" id="KW-0458">Lysosome</keyword>
<keyword evidence="10" id="KW-0170">Cobalt</keyword>
<dbReference type="PANTHER" id="PTHR16130">
    <property type="entry name" value="LYSOSOMAL COBALAMIN TRANSPORTER-RELATED"/>
    <property type="match status" value="1"/>
</dbReference>
<keyword evidence="4" id="KW-0813">Transport</keyword>
<gene>
    <name evidence="14" type="ORF">BCR41DRAFT_362269</name>
</gene>
<dbReference type="InParanoid" id="A0A1Y2G9J6"/>
<evidence type="ECO:0000256" key="9">
    <source>
        <dbReference type="ARBA" id="ARBA00023228"/>
    </source>
</evidence>
<sequence length="632" mass="70480">MMEGVLQLFSAWGAFGLMGTALLGFSIFFTLYYSDIQDREPFAMLVTILALTLCLSTVALFPVDIFLVSRVMDPLTGLRNEWATDEAINYIQMSVKIIYYIAYGLIAGFCFFWIPFAYFYFEELADESQTLIKRLWVSFRYTIFFVIVACTLLLTGLLMGPDRHEGIDLDLLRKLLTDLDGAGAMAFVTGVLALAGMIILVLYTAPGLSLLPLHLLAGSKALPSAHTSDFHVQLAVNRERQHAILRQYSPRRHFGGGGGAHQGMSERDRQAMSELAQEELLLEHRTRHIQRLRDSCFHRCHFIIRPVQILLGLLGAVLSFLLIGSIASTSIGQTNDDICGAPCGYIFSARDMPNPLNFALLKLSPYFPVDYVMIVMIILYIFCTTAKGLISLGIRILWVNLYKFRRHATPPQGLLAGTMLLMLSLAGLSYSLTMSVAPEYSMFGSQKYCNYTIPDTGVRDCSSQVSLIIPCHIGAPSGLCVPTVTSVTILKIILATPSLGVGFFYLQWSFLAMFLLALIYNLIRGCVNGFGVDPLDEGEDGEEDLEDMETRRLLQGNFESDDARRRTKRRGLLAVDKDDQTPKRQGYHETDQDQGQGQGQGQGLYRQQGQYDRQGYSQNPRAYYGTVGGARR</sequence>
<feature type="compositionally biased region" description="Basic and acidic residues" evidence="12">
    <location>
        <begin position="575"/>
        <end position="591"/>
    </location>
</feature>
<feature type="transmembrane region" description="Helical" evidence="13">
    <location>
        <begin position="504"/>
        <end position="523"/>
    </location>
</feature>
<feature type="transmembrane region" description="Helical" evidence="13">
    <location>
        <begin position="413"/>
        <end position="432"/>
    </location>
</feature>
<keyword evidence="8 13" id="KW-0472">Membrane</keyword>
<evidence type="ECO:0000256" key="12">
    <source>
        <dbReference type="SAM" id="MobiDB-lite"/>
    </source>
</evidence>
<dbReference type="AlphaFoldDB" id="A0A1Y2G9J6"/>
<comment type="subcellular location">
    <subcellularLocation>
        <location evidence="1">Lysosome membrane</location>
        <topology evidence="1">Multi-pass membrane protein</topology>
    </subcellularLocation>
</comment>
<evidence type="ECO:0000256" key="8">
    <source>
        <dbReference type="ARBA" id="ARBA00023136"/>
    </source>
</evidence>
<dbReference type="GO" id="GO:0072665">
    <property type="term" value="P:protein localization to vacuole"/>
    <property type="evidence" value="ECO:0007669"/>
    <property type="project" value="TreeGrafter"/>
</dbReference>
<dbReference type="STRING" id="64571.A0A1Y2G9J6"/>
<dbReference type="GO" id="GO:0005774">
    <property type="term" value="C:vacuolar membrane"/>
    <property type="evidence" value="ECO:0007669"/>
    <property type="project" value="TreeGrafter"/>
</dbReference>
<evidence type="ECO:0000256" key="10">
    <source>
        <dbReference type="ARBA" id="ARBA00023285"/>
    </source>
</evidence>
<feature type="transmembrane region" description="Helical" evidence="13">
    <location>
        <begin position="141"/>
        <end position="161"/>
    </location>
</feature>
<keyword evidence="7 13" id="KW-1133">Transmembrane helix</keyword>
<evidence type="ECO:0000313" key="15">
    <source>
        <dbReference type="Proteomes" id="UP000193648"/>
    </source>
</evidence>
<evidence type="ECO:0000256" key="2">
    <source>
        <dbReference type="ARBA" id="ARBA00009901"/>
    </source>
</evidence>
<feature type="transmembrane region" description="Helical" evidence="13">
    <location>
        <begin position="12"/>
        <end position="33"/>
    </location>
</feature>
<name>A0A1Y2G9J6_9FUNG</name>
<evidence type="ECO:0000256" key="11">
    <source>
        <dbReference type="ARBA" id="ARBA00025515"/>
    </source>
</evidence>
<dbReference type="Proteomes" id="UP000193648">
    <property type="component" value="Unassembled WGS sequence"/>
</dbReference>
<proteinExistence type="inferred from homology"/>
<comment type="caution">
    <text evidence="14">The sequence shown here is derived from an EMBL/GenBank/DDBJ whole genome shotgun (WGS) entry which is preliminary data.</text>
</comment>
<feature type="transmembrane region" description="Helical" evidence="13">
    <location>
        <begin position="309"/>
        <end position="327"/>
    </location>
</feature>
<keyword evidence="6 13" id="KW-0812">Transmembrane</keyword>
<keyword evidence="15" id="KW-1185">Reference proteome</keyword>
<comment type="similarity">
    <text evidence="2">Belongs to the LIMR family. LMBRD1 subfamily.</text>
</comment>
<organism evidence="14 15">
    <name type="scientific">Lobosporangium transversale</name>
    <dbReference type="NCBI Taxonomy" id="64571"/>
    <lineage>
        <taxon>Eukaryota</taxon>
        <taxon>Fungi</taxon>
        <taxon>Fungi incertae sedis</taxon>
        <taxon>Mucoromycota</taxon>
        <taxon>Mortierellomycotina</taxon>
        <taxon>Mortierellomycetes</taxon>
        <taxon>Mortierellales</taxon>
        <taxon>Mortierellaceae</taxon>
        <taxon>Lobosporangium</taxon>
    </lineage>
</organism>
<evidence type="ECO:0000256" key="4">
    <source>
        <dbReference type="ARBA" id="ARBA00022448"/>
    </source>
</evidence>
<evidence type="ECO:0000313" key="14">
    <source>
        <dbReference type="EMBL" id="ORZ04800.1"/>
    </source>
</evidence>